<dbReference type="GO" id="GO:0016887">
    <property type="term" value="F:ATP hydrolysis activity"/>
    <property type="evidence" value="ECO:0007669"/>
    <property type="project" value="InterPro"/>
</dbReference>
<gene>
    <name evidence="5" type="primary">ybhF</name>
    <name evidence="4" type="ORF">AFERRI_10007</name>
    <name evidence="5" type="ORF">AFERRI_20051</name>
</gene>
<dbReference type="InterPro" id="IPR003593">
    <property type="entry name" value="AAA+_ATPase"/>
</dbReference>
<dbReference type="Proteomes" id="UP000193925">
    <property type="component" value="Chromosome AFERRI"/>
</dbReference>
<dbReference type="InterPro" id="IPR003439">
    <property type="entry name" value="ABC_transporter-like_ATP-bd"/>
</dbReference>
<evidence type="ECO:0000313" key="4">
    <source>
        <dbReference type="EMBL" id="CDQ12184.1"/>
    </source>
</evidence>
<name>A0A060V0H5_9PROT</name>
<accession>A0A060V0H5</accession>
<feature type="domain" description="ABC transporter" evidence="3">
    <location>
        <begin position="6"/>
        <end position="239"/>
    </location>
</feature>
<dbReference type="EMBL" id="LT841305">
    <property type="protein sequence ID" value="SMH65270.1"/>
    <property type="molecule type" value="Genomic_DNA"/>
</dbReference>
<reference evidence="4" key="2">
    <citation type="submission" date="2014-07" db="EMBL/GenBank/DDBJ databases">
        <title>Initial genome analysis of the psychrotolerant acidophile Acidithiobacillus ferrivorans CF27: insights into iron and sulfur oxidation pathways and into biofilm formation.</title>
        <authorList>
            <person name="Talla E."/>
            <person name="Hedrich S."/>
            <person name="Mangenot S."/>
            <person name="Ji B."/>
            <person name="Johnson D.B."/>
            <person name="Barbe V."/>
            <person name="Bonnefoy V."/>
        </authorList>
    </citation>
    <scope>NUCLEOTIDE SEQUENCE [LARGE SCALE GENOMIC DNA]</scope>
    <source>
        <strain evidence="4">CF27</strain>
    </source>
</reference>
<dbReference type="GO" id="GO:0005524">
    <property type="term" value="F:ATP binding"/>
    <property type="evidence" value="ECO:0007669"/>
    <property type="project" value="UniProtKB-KW"/>
</dbReference>
<dbReference type="RefSeq" id="WP_035190056.1">
    <property type="nucleotide sequence ID" value="NZ_CCCS020000001.1"/>
</dbReference>
<dbReference type="SMART" id="SM00382">
    <property type="entry name" value="AAA"/>
    <property type="match status" value="2"/>
</dbReference>
<dbReference type="PANTHER" id="PTHR43038:SF3">
    <property type="entry name" value="ABC TRANSPORTER G FAMILY MEMBER 20 ISOFORM X1"/>
    <property type="match status" value="1"/>
</dbReference>
<sequence>MTDTPLRFSQVSKSFARGKNRVQALRNLDLSLPPGSITALLGPDGAGKTTLMRLATGLLIPDSGEVSVLGADTRRQATQVQAAIGYMPQRFGLYEDLTVQENLDLYADLQGLTRVAAAARQQELLKLTALGPFGARRAGALSGGMKQKLGVACALLRAPQLLLLDEPTVGVDPIARRELWEIIQGLRKQGVTVLMSTAYFDEAERCDEIILLHQGKLLKKASPEAFHQPLDGRCFLVTQAAVNKRHLRETLQHRPAVQDARILAEGVRVLCRDTRPHAVVGENWQVAAPTFEDAFVDLLGTPEDPDTKIMPDPPPAALLTDQEAKPVVEVRDLGKFYGKFEAVKGTTFSVRKGQIFGLLGANGAGKTTTFRMLCGLLPASSGSLQIAGVDMRHATAQARARIGYVAQKFALYGNLSSDQNLAFFSAAYGLRGKARQTRLDWARQEFQLADYRHVNGDDLPLGIKQRLALACALLHALPILFLDEPTSGVDPLARREFWQRINALAEGGVTVLITTHFMDEAEYCDHLVLMSLGEVLAQGSPQEIRDQAKDAAHPEPSMEEAFIHLIQAHESQTRRAS</sequence>
<keyword evidence="4" id="KW-0378">Hydrolase</keyword>
<dbReference type="Gene3D" id="3.40.50.300">
    <property type="entry name" value="P-loop containing nucleotide triphosphate hydrolases"/>
    <property type="match status" value="2"/>
</dbReference>
<dbReference type="InterPro" id="IPR027417">
    <property type="entry name" value="P-loop_NTPase"/>
</dbReference>
<keyword evidence="2 5" id="KW-0067">ATP-binding</keyword>
<protein>
    <submittedName>
        <fullName evidence="4">Putative ABC-type Phosphonate and Molybdate transport system, ATPase component, ybhF</fullName>
        <ecNumber evidence="4">3.6.3.28</ecNumber>
    </submittedName>
    <submittedName>
        <fullName evidence="5">Transporter fused subunits of ABC superfamily: ATP-binding components</fullName>
    </submittedName>
</protein>
<dbReference type="Pfam" id="PF00005">
    <property type="entry name" value="ABC_tran"/>
    <property type="match status" value="2"/>
</dbReference>
<dbReference type="SUPFAM" id="SSF52540">
    <property type="entry name" value="P-loop containing nucleoside triphosphate hydrolases"/>
    <property type="match status" value="2"/>
</dbReference>
<keyword evidence="1" id="KW-0547">Nucleotide-binding</keyword>
<dbReference type="CDD" id="cd03230">
    <property type="entry name" value="ABC_DR_subfamily_A"/>
    <property type="match status" value="2"/>
</dbReference>
<organism evidence="4">
    <name type="scientific">Acidithiobacillus ferrivorans</name>
    <dbReference type="NCBI Taxonomy" id="160808"/>
    <lineage>
        <taxon>Bacteria</taxon>
        <taxon>Pseudomonadati</taxon>
        <taxon>Pseudomonadota</taxon>
        <taxon>Acidithiobacillia</taxon>
        <taxon>Acidithiobacillales</taxon>
        <taxon>Acidithiobacillaceae</taxon>
        <taxon>Acidithiobacillus</taxon>
    </lineage>
</organism>
<dbReference type="PROSITE" id="PS50893">
    <property type="entry name" value="ABC_TRANSPORTER_2"/>
    <property type="match status" value="2"/>
</dbReference>
<keyword evidence="6" id="KW-1185">Reference proteome</keyword>
<evidence type="ECO:0000259" key="3">
    <source>
        <dbReference type="PROSITE" id="PS50893"/>
    </source>
</evidence>
<dbReference type="PANTHER" id="PTHR43038">
    <property type="entry name" value="ATP-BINDING CASSETTE, SUB-FAMILY H, MEMBER 1"/>
    <property type="match status" value="1"/>
</dbReference>
<evidence type="ECO:0000256" key="2">
    <source>
        <dbReference type="ARBA" id="ARBA00022840"/>
    </source>
</evidence>
<dbReference type="PROSITE" id="PS00211">
    <property type="entry name" value="ABC_TRANSPORTER_1"/>
    <property type="match status" value="1"/>
</dbReference>
<evidence type="ECO:0000313" key="6">
    <source>
        <dbReference type="Proteomes" id="UP000193925"/>
    </source>
</evidence>
<dbReference type="InterPro" id="IPR017871">
    <property type="entry name" value="ABC_transporter-like_CS"/>
</dbReference>
<dbReference type="EMBL" id="CCCS020000001">
    <property type="protein sequence ID" value="CDQ12184.1"/>
    <property type="molecule type" value="Genomic_DNA"/>
</dbReference>
<evidence type="ECO:0000256" key="1">
    <source>
        <dbReference type="ARBA" id="ARBA00022741"/>
    </source>
</evidence>
<feature type="domain" description="ABC transporter" evidence="3">
    <location>
        <begin position="328"/>
        <end position="557"/>
    </location>
</feature>
<proteinExistence type="predicted"/>
<dbReference type="AlphaFoldDB" id="A0A060V0H5"/>
<evidence type="ECO:0000313" key="5">
    <source>
        <dbReference type="EMBL" id="SMH65270.1"/>
    </source>
</evidence>
<dbReference type="EC" id="3.6.3.28" evidence="4"/>
<reference evidence="5 6" key="3">
    <citation type="submission" date="2017-03" db="EMBL/GenBank/DDBJ databases">
        <authorList>
            <person name="Regsiter A."/>
            <person name="William W."/>
        </authorList>
    </citation>
    <scope>NUCLEOTIDE SEQUENCE [LARGE SCALE GENOMIC DNA]</scope>
    <source>
        <strain evidence="5">PRJEB5721</strain>
    </source>
</reference>
<reference evidence="4" key="1">
    <citation type="submission" date="2014-03" db="EMBL/GenBank/DDBJ databases">
        <authorList>
            <person name="Genoscope - CEA"/>
        </authorList>
    </citation>
    <scope>NUCLEOTIDE SEQUENCE [LARGE SCALE GENOMIC DNA]</scope>
    <source>
        <strain evidence="4">CF27</strain>
    </source>
</reference>